<dbReference type="GeneID" id="42002783"/>
<reference evidence="2 3" key="1">
    <citation type="journal article" date="2019" name="Sci. Rep.">
        <title>Comparative genomics of chytrid fungi reveal insights into the obligate biotrophic and pathogenic lifestyle of Synchytrium endobioticum.</title>
        <authorList>
            <person name="van de Vossenberg B.T.L.H."/>
            <person name="Warris S."/>
            <person name="Nguyen H.D.T."/>
            <person name="van Gent-Pelzer M.P.E."/>
            <person name="Joly D.L."/>
            <person name="van de Geest H.C."/>
            <person name="Bonants P.J.M."/>
            <person name="Smith D.S."/>
            <person name="Levesque C.A."/>
            <person name="van der Lee T.A.J."/>
        </authorList>
    </citation>
    <scope>NUCLEOTIDE SEQUENCE [LARGE SCALE GENOMIC DNA]</scope>
    <source>
        <strain evidence="2 3">JEL517</strain>
    </source>
</reference>
<dbReference type="RefSeq" id="XP_031026676.1">
    <property type="nucleotide sequence ID" value="XM_031167486.1"/>
</dbReference>
<name>A0A507CFS7_9FUNG</name>
<organism evidence="2 3">
    <name type="scientific">Synchytrium microbalum</name>
    <dbReference type="NCBI Taxonomy" id="1806994"/>
    <lineage>
        <taxon>Eukaryota</taxon>
        <taxon>Fungi</taxon>
        <taxon>Fungi incertae sedis</taxon>
        <taxon>Chytridiomycota</taxon>
        <taxon>Chytridiomycota incertae sedis</taxon>
        <taxon>Chytridiomycetes</taxon>
        <taxon>Synchytriales</taxon>
        <taxon>Synchytriaceae</taxon>
        <taxon>Synchytrium</taxon>
    </lineage>
</organism>
<sequence>MTIPNRYAFPPSAISKDPYALGTQGLTGRGFSANLPRPGTYPKDKPNSPTNNGAFLPTRKARRIPKAMEVPGDIWEKIFLYVAEEEGSLGSMQGVVLVSRWWERVVKEPKFRAGYLLKKSCVHLAFYDAFKKNPALLSMEVADAMLRLGCHLPKYFVEYVYRIHETTRNMNPPHPAYPLRLSEETVQFLVAQAYKTYGDSVDTNLENPSGQESSDAALFDDCFGYAAPDDTQIKQLVDSHHFTPALASPTSVDEWEVHWSNMLKLCKVNPSMGMFLAGHSGKGRAFANDAMLNVALRDPKTTTEWFQELLSLGFELTPSNIEDLMASTRYPIQDIPYAVEMLRHFSSHEAELTLIAEGALSRLLEGASPMALRTADYIITEFSVPEDGVMRALLLDPKTVRCRKSQPELVFMTKLGKATNGFRDGLWQLILGRYGADNMMTSACLQDLVVGGNSNLTIPAPVFRNSSSSNSDTASIHSTSTNADTTAEDDDGTARDSVATLLESGVSIDPAMFGAVARAVLVTRKCRPRYLDFLVRVEQTLAGASLSNLPPAPPSMLDSTMNSDTTRTRLARVRWTAALRRYVLDDAAWKAAAQMPLKHHHNNSDSGSGPTVGGTLRGYADQALQMLELPSYTRQMAEVRRFFREVEALFDELPEAPGRILPNSNIWEGPFTRWRSEREWIASHGVYHHSNNSNSSGGFGLSSDNAAAVNSLLNGFGPTPPGSPQQSNRSSVLIGIRETFGSVSASVKSLTEQSATAITEIVRDPSRRNTIMLSSVFSSKST</sequence>
<dbReference type="OrthoDB" id="2117490at2759"/>
<comment type="caution">
    <text evidence="2">The sequence shown here is derived from an EMBL/GenBank/DDBJ whole genome shotgun (WGS) entry which is preliminary data.</text>
</comment>
<accession>A0A507CFS7</accession>
<dbReference type="AlphaFoldDB" id="A0A507CFS7"/>
<evidence type="ECO:0000313" key="2">
    <source>
        <dbReference type="EMBL" id="TPX36363.1"/>
    </source>
</evidence>
<proteinExistence type="predicted"/>
<feature type="region of interest" description="Disordered" evidence="1">
    <location>
        <begin position="32"/>
        <end position="56"/>
    </location>
</feature>
<dbReference type="EMBL" id="QEAO01000005">
    <property type="protein sequence ID" value="TPX36363.1"/>
    <property type="molecule type" value="Genomic_DNA"/>
</dbReference>
<feature type="region of interest" description="Disordered" evidence="1">
    <location>
        <begin position="462"/>
        <end position="492"/>
    </location>
</feature>
<evidence type="ECO:0000313" key="3">
    <source>
        <dbReference type="Proteomes" id="UP000319731"/>
    </source>
</evidence>
<feature type="compositionally biased region" description="Low complexity" evidence="1">
    <location>
        <begin position="466"/>
        <end position="485"/>
    </location>
</feature>
<evidence type="ECO:0000256" key="1">
    <source>
        <dbReference type="SAM" id="MobiDB-lite"/>
    </source>
</evidence>
<keyword evidence="3" id="KW-1185">Reference proteome</keyword>
<protein>
    <submittedName>
        <fullName evidence="2">Uncharacterized protein</fullName>
    </submittedName>
</protein>
<gene>
    <name evidence="2" type="ORF">SmJEL517_g01558</name>
</gene>
<dbReference type="Proteomes" id="UP000319731">
    <property type="component" value="Unassembled WGS sequence"/>
</dbReference>